<name>A0A0E2AY88_9LEPT</name>
<dbReference type="GO" id="GO:0030288">
    <property type="term" value="C:outer membrane-bounded periplasmic space"/>
    <property type="evidence" value="ECO:0007669"/>
    <property type="project" value="InterPro"/>
</dbReference>
<keyword evidence="5" id="KW-0282">Flagellum</keyword>
<dbReference type="Proteomes" id="UP000006253">
    <property type="component" value="Unassembled WGS sequence"/>
</dbReference>
<evidence type="ECO:0000256" key="4">
    <source>
        <dbReference type="SAM" id="SignalP"/>
    </source>
</evidence>
<dbReference type="Pfam" id="PF04620">
    <property type="entry name" value="FlaA"/>
    <property type="match status" value="1"/>
</dbReference>
<feature type="signal peptide" evidence="4">
    <location>
        <begin position="1"/>
        <end position="22"/>
    </location>
</feature>
<keyword evidence="4" id="KW-0732">Signal</keyword>
<dbReference type="GO" id="GO:0055040">
    <property type="term" value="C:periplasmic flagellum"/>
    <property type="evidence" value="ECO:0007669"/>
    <property type="project" value="UniProtKB-SubCell"/>
</dbReference>
<gene>
    <name evidence="5" type="ORF">LEP1GSC081_3082</name>
</gene>
<proteinExistence type="predicted"/>
<dbReference type="EMBL" id="AHMY02000067">
    <property type="protein sequence ID" value="EKO13816.1"/>
    <property type="molecule type" value="Genomic_DNA"/>
</dbReference>
<reference evidence="5 6" key="1">
    <citation type="submission" date="2012-10" db="EMBL/GenBank/DDBJ databases">
        <authorList>
            <person name="Harkins D.M."/>
            <person name="Durkin A.S."/>
            <person name="Brinkac L.M."/>
            <person name="Selengut J.D."/>
            <person name="Sanka R."/>
            <person name="DePew J."/>
            <person name="Purushe J."/>
            <person name="Peacock S.J."/>
            <person name="Thaipadungpanit J."/>
            <person name="Wuthiekanun V.W."/>
            <person name="Day N.P."/>
            <person name="Vinetz J.M."/>
            <person name="Sutton G.G."/>
            <person name="Nelson W.C."/>
            <person name="Fouts D.E."/>
        </authorList>
    </citation>
    <scope>NUCLEOTIDE SEQUENCE [LARGE SCALE GENOMIC DNA]</scope>
    <source>
        <strain evidence="5 6">H1</strain>
    </source>
</reference>
<sequence>MRKKIILLAGLLCILAVPGVYSQQTGNNQAGGNQQTGANPDPLEKLILENFEEAEDWRAKSTTPLGETKVLKMVQRGLMRDVFDENTVPDNGGDQIEKNHILGVKTNYTVRGFDRVEVFPPHEYVVKGKARQLSIWALGRKFRHTLFAKLRDYRGNTHNIRLGRLDYFGWRKLTATIPGFVPQSTRFALLDKNLHFVSLFVVSDVHEVGGQFYFYVDDLEVRADKSDAKYPGSEIKDNW</sequence>
<keyword evidence="3" id="KW-0975">Bacterial flagellum</keyword>
<dbReference type="InterPro" id="IPR006714">
    <property type="entry name" value="FlaA"/>
</dbReference>
<keyword evidence="5" id="KW-0966">Cell projection</keyword>
<evidence type="ECO:0000256" key="1">
    <source>
        <dbReference type="ARBA" id="ARBA00004631"/>
    </source>
</evidence>
<accession>A0A0E2AY88</accession>
<dbReference type="AlphaFoldDB" id="A0A0E2AY88"/>
<evidence type="ECO:0000256" key="3">
    <source>
        <dbReference type="ARBA" id="ARBA00023143"/>
    </source>
</evidence>
<dbReference type="NCBIfam" id="NF047846">
    <property type="entry name" value="FlagFilOutFlaA2Lepto"/>
    <property type="match status" value="1"/>
</dbReference>
<evidence type="ECO:0000313" key="5">
    <source>
        <dbReference type="EMBL" id="EKO13816.1"/>
    </source>
</evidence>
<comment type="caution">
    <text evidence="5">The sequence shown here is derived from an EMBL/GenBank/DDBJ whole genome shotgun (WGS) entry which is preliminary data.</text>
</comment>
<evidence type="ECO:0000256" key="2">
    <source>
        <dbReference type="ARBA" id="ARBA00022764"/>
    </source>
</evidence>
<dbReference type="GO" id="GO:0071973">
    <property type="term" value="P:bacterial-type flagellum-dependent cell motility"/>
    <property type="evidence" value="ECO:0007669"/>
    <property type="project" value="InterPro"/>
</dbReference>
<dbReference type="RefSeq" id="WP_004766923.1">
    <property type="nucleotide sequence ID" value="NZ_AHMY02000067.1"/>
</dbReference>
<protein>
    <submittedName>
        <fullName evidence="5">Flagellar filament outer layer protein Flaa</fullName>
    </submittedName>
</protein>
<feature type="chain" id="PRO_5002392359" evidence="4">
    <location>
        <begin position="23"/>
        <end position="239"/>
    </location>
</feature>
<keyword evidence="5" id="KW-0969">Cilium</keyword>
<keyword evidence="2" id="KW-0574">Periplasm</keyword>
<organism evidence="5 6">
    <name type="scientific">Leptospira kirschneri str. H1</name>
    <dbReference type="NCBI Taxonomy" id="1049966"/>
    <lineage>
        <taxon>Bacteria</taxon>
        <taxon>Pseudomonadati</taxon>
        <taxon>Spirochaetota</taxon>
        <taxon>Spirochaetia</taxon>
        <taxon>Leptospirales</taxon>
        <taxon>Leptospiraceae</taxon>
        <taxon>Leptospira</taxon>
    </lineage>
</organism>
<evidence type="ECO:0000313" key="6">
    <source>
        <dbReference type="Proteomes" id="UP000006253"/>
    </source>
</evidence>
<comment type="subcellular location">
    <subcellularLocation>
        <location evidence="1">Periplasmic flagellum</location>
    </subcellularLocation>
</comment>